<gene>
    <name evidence="1" type="ORF">DSM106972_022740</name>
</gene>
<reference evidence="1" key="2">
    <citation type="journal article" date="2019" name="Genome Biol. Evol.">
        <title>Day and night: Metabolic profiles and evolutionary relationships of six axenic non-marine cyanobacteria.</title>
        <authorList>
            <person name="Will S.E."/>
            <person name="Henke P."/>
            <person name="Boedeker C."/>
            <person name="Huang S."/>
            <person name="Brinkmann H."/>
            <person name="Rohde M."/>
            <person name="Jarek M."/>
            <person name="Friedl T."/>
            <person name="Seufert S."/>
            <person name="Schumacher M."/>
            <person name="Overmann J."/>
            <person name="Neumann-Schaal M."/>
            <person name="Petersen J."/>
        </authorList>
    </citation>
    <scope>NUCLEOTIDE SEQUENCE [LARGE SCALE GENOMIC DNA]</scope>
    <source>
        <strain evidence="1">PCC 7102</strain>
    </source>
</reference>
<evidence type="ECO:0000313" key="2">
    <source>
        <dbReference type="Proteomes" id="UP000271624"/>
    </source>
</evidence>
<dbReference type="OrthoDB" id="517325at2"/>
<dbReference type="RefSeq" id="WP_127080873.1">
    <property type="nucleotide sequence ID" value="NZ_RSCL01000005.1"/>
</dbReference>
<comment type="caution">
    <text evidence="1">The sequence shown here is derived from an EMBL/GenBank/DDBJ whole genome shotgun (WGS) entry which is preliminary data.</text>
</comment>
<dbReference type="EMBL" id="RSCL01000005">
    <property type="protein sequence ID" value="RUT07013.1"/>
    <property type="molecule type" value="Genomic_DNA"/>
</dbReference>
<evidence type="ECO:0000313" key="1">
    <source>
        <dbReference type="EMBL" id="RUT07013.1"/>
    </source>
</evidence>
<dbReference type="AlphaFoldDB" id="A0A433VLI4"/>
<protein>
    <submittedName>
        <fullName evidence="1">Uncharacterized protein</fullName>
    </submittedName>
</protein>
<organism evidence="1 2">
    <name type="scientific">Dulcicalothrix desertica PCC 7102</name>
    <dbReference type="NCBI Taxonomy" id="232991"/>
    <lineage>
        <taxon>Bacteria</taxon>
        <taxon>Bacillati</taxon>
        <taxon>Cyanobacteriota</taxon>
        <taxon>Cyanophyceae</taxon>
        <taxon>Nostocales</taxon>
        <taxon>Calotrichaceae</taxon>
        <taxon>Dulcicalothrix</taxon>
    </lineage>
</organism>
<reference evidence="1" key="1">
    <citation type="submission" date="2018-12" db="EMBL/GenBank/DDBJ databases">
        <authorList>
            <person name="Will S."/>
            <person name="Neumann-Schaal M."/>
            <person name="Henke P."/>
        </authorList>
    </citation>
    <scope>NUCLEOTIDE SEQUENCE</scope>
    <source>
        <strain evidence="1">PCC 7102</strain>
    </source>
</reference>
<keyword evidence="2" id="KW-1185">Reference proteome</keyword>
<name>A0A433VLI4_9CYAN</name>
<sequence length="63" mass="7464">MSQTKIEKDFDCLEFKQKAQEEAFENINNLTPEEQIKYYRTTAESSSLGDWWKKVKNKSSNVE</sequence>
<accession>A0A433VLI4</accession>
<dbReference type="Proteomes" id="UP000271624">
    <property type="component" value="Unassembled WGS sequence"/>
</dbReference>
<proteinExistence type="predicted"/>